<keyword evidence="3" id="KW-1185">Reference proteome</keyword>
<organism evidence="2 3">
    <name type="scientific">Aliirhizobium smilacinae</name>
    <dbReference type="NCBI Taxonomy" id="1395944"/>
    <lineage>
        <taxon>Bacteria</taxon>
        <taxon>Pseudomonadati</taxon>
        <taxon>Pseudomonadota</taxon>
        <taxon>Alphaproteobacteria</taxon>
        <taxon>Hyphomicrobiales</taxon>
        <taxon>Rhizobiaceae</taxon>
        <taxon>Aliirhizobium</taxon>
    </lineage>
</organism>
<dbReference type="Proteomes" id="UP000311605">
    <property type="component" value="Unassembled WGS sequence"/>
</dbReference>
<name>A0A5C4XTN4_9HYPH</name>
<dbReference type="PANTHER" id="PTHR46637">
    <property type="entry name" value="TIS1421-TRANSPOSASE PROTEIN A"/>
    <property type="match status" value="1"/>
</dbReference>
<reference evidence="2 3" key="1">
    <citation type="submission" date="2019-06" db="EMBL/GenBank/DDBJ databases">
        <title>The draft genome of Rhizobium smilacinae PTYR-5.</title>
        <authorList>
            <person name="Liu L."/>
            <person name="Li L."/>
            <person name="Zhang X."/>
        </authorList>
    </citation>
    <scope>NUCLEOTIDE SEQUENCE [LARGE SCALE GENOMIC DNA]</scope>
    <source>
        <strain evidence="2 3">PTYR-5</strain>
    </source>
</reference>
<evidence type="ECO:0000313" key="2">
    <source>
        <dbReference type="EMBL" id="TNM66702.1"/>
    </source>
</evidence>
<gene>
    <name evidence="2" type="ORF">FHP24_03190</name>
</gene>
<dbReference type="AlphaFoldDB" id="A0A5C4XTN4"/>
<sequence length="113" mass="13429">MEPFLLSERRRKSSPAHNSRRYLNGMLHDLRVCCLWRDMQERYGKWNSVYVRFRRWAEHHTGDGLLEPLVEFGLPEECRQMIDSTIFWGWRAYALASAGETYFGNVLRSPCSE</sequence>
<comment type="caution">
    <text evidence="2">The sequence shown here is derived from an EMBL/GenBank/DDBJ whole genome shotgun (WGS) entry which is preliminary data.</text>
</comment>
<evidence type="ECO:0000313" key="3">
    <source>
        <dbReference type="Proteomes" id="UP000311605"/>
    </source>
</evidence>
<evidence type="ECO:0000259" key="1">
    <source>
        <dbReference type="Pfam" id="PF13340"/>
    </source>
</evidence>
<accession>A0A5C4XTN4</accession>
<dbReference type="PANTHER" id="PTHR46637:SF1">
    <property type="entry name" value="BLL5188 PROTEIN"/>
    <property type="match status" value="1"/>
</dbReference>
<dbReference type="OrthoDB" id="9798237at2"/>
<dbReference type="EMBL" id="VDMN01000001">
    <property type="protein sequence ID" value="TNM66702.1"/>
    <property type="molecule type" value="Genomic_DNA"/>
</dbReference>
<dbReference type="InterPro" id="IPR025161">
    <property type="entry name" value="IS402-like_dom"/>
</dbReference>
<dbReference type="Pfam" id="PF13340">
    <property type="entry name" value="DUF4096"/>
    <property type="match status" value="1"/>
</dbReference>
<feature type="domain" description="Insertion element IS402-like" evidence="1">
    <location>
        <begin position="2"/>
        <end position="61"/>
    </location>
</feature>
<protein>
    <submittedName>
        <fullName evidence="2">Transposase</fullName>
    </submittedName>
</protein>
<dbReference type="InterPro" id="IPR052909">
    <property type="entry name" value="Transposase_6_like"/>
</dbReference>
<proteinExistence type="predicted"/>